<evidence type="ECO:0000313" key="1">
    <source>
        <dbReference type="EMBL" id="TWI35092.1"/>
    </source>
</evidence>
<dbReference type="EMBL" id="VLKU01000004">
    <property type="protein sequence ID" value="TWI35092.1"/>
    <property type="molecule type" value="Genomic_DNA"/>
</dbReference>
<evidence type="ECO:0000313" key="2">
    <source>
        <dbReference type="Proteomes" id="UP000316225"/>
    </source>
</evidence>
<dbReference type="AlphaFoldDB" id="A0A562NSC5"/>
<reference evidence="1 2" key="1">
    <citation type="journal article" date="2015" name="Stand. Genomic Sci.">
        <title>Genomic Encyclopedia of Bacterial and Archaeal Type Strains, Phase III: the genomes of soil and plant-associated and newly described type strains.</title>
        <authorList>
            <person name="Whitman W.B."/>
            <person name="Woyke T."/>
            <person name="Klenk H.P."/>
            <person name="Zhou Y."/>
            <person name="Lilburn T.G."/>
            <person name="Beck B.J."/>
            <person name="De Vos P."/>
            <person name="Vandamme P."/>
            <person name="Eisen J.A."/>
            <person name="Garrity G."/>
            <person name="Hugenholtz P."/>
            <person name="Kyrpides N.C."/>
        </authorList>
    </citation>
    <scope>NUCLEOTIDE SEQUENCE [LARGE SCALE GENOMIC DNA]</scope>
    <source>
        <strain evidence="1 2">CGMCC 1.5364</strain>
    </source>
</reference>
<dbReference type="InterPro" id="IPR011856">
    <property type="entry name" value="tRNA_endonuc-like_dom_sf"/>
</dbReference>
<sequence>MNAIDASTMTGAAGEHLVMSRLLSRGYIAALAPQGVPNFDIVVTSVDGTQLCAFQVKTRWDKGSDGGWHMRQKHEELTNPRIFYCFVDLGKHASNAAEIYVIPSPIVANVIRTSHATWLSNPGARGQKRNDSNIRRLLPDYTKLMGPQTPYVAGWLNRYHENWDQIASITQPAPQLEERT</sequence>
<dbReference type="Proteomes" id="UP000316225">
    <property type="component" value="Unassembled WGS sequence"/>
</dbReference>
<dbReference type="Gene3D" id="3.40.1350.10">
    <property type="match status" value="1"/>
</dbReference>
<dbReference type="RefSeq" id="WP_199756520.1">
    <property type="nucleotide sequence ID" value="NZ_VLKU01000004.1"/>
</dbReference>
<accession>A0A562NSC5</accession>
<comment type="caution">
    <text evidence="1">The sequence shown here is derived from an EMBL/GenBank/DDBJ whole genome shotgun (WGS) entry which is preliminary data.</text>
</comment>
<dbReference type="GO" id="GO:0003676">
    <property type="term" value="F:nucleic acid binding"/>
    <property type="evidence" value="ECO:0007669"/>
    <property type="project" value="InterPro"/>
</dbReference>
<protein>
    <recommendedName>
        <fullName evidence="3">PD(D/E)XK endonuclease domain-containing protein</fullName>
    </recommendedName>
</protein>
<evidence type="ECO:0008006" key="3">
    <source>
        <dbReference type="Google" id="ProtNLM"/>
    </source>
</evidence>
<organism evidence="1 2">
    <name type="scientific">Paracoccus sulfuroxidans</name>
    <dbReference type="NCBI Taxonomy" id="384678"/>
    <lineage>
        <taxon>Bacteria</taxon>
        <taxon>Pseudomonadati</taxon>
        <taxon>Pseudomonadota</taxon>
        <taxon>Alphaproteobacteria</taxon>
        <taxon>Rhodobacterales</taxon>
        <taxon>Paracoccaceae</taxon>
        <taxon>Paracoccus</taxon>
    </lineage>
</organism>
<proteinExistence type="predicted"/>
<gene>
    <name evidence="1" type="ORF">IQ24_01601</name>
</gene>
<keyword evidence="2" id="KW-1185">Reference proteome</keyword>
<name>A0A562NSC5_9RHOB</name>